<dbReference type="PANTHER" id="PTHR43133">
    <property type="entry name" value="RNA POLYMERASE ECF-TYPE SIGMA FACTO"/>
    <property type="match status" value="1"/>
</dbReference>
<dbReference type="GO" id="GO:0006352">
    <property type="term" value="P:DNA-templated transcription initiation"/>
    <property type="evidence" value="ECO:0007669"/>
    <property type="project" value="InterPro"/>
</dbReference>
<dbReference type="InterPro" id="IPR036388">
    <property type="entry name" value="WH-like_DNA-bd_sf"/>
</dbReference>
<dbReference type="InterPro" id="IPR007627">
    <property type="entry name" value="RNA_pol_sigma70_r2"/>
</dbReference>
<dbReference type="EMBL" id="JAGSOH010000006">
    <property type="protein sequence ID" value="MBR7825459.1"/>
    <property type="molecule type" value="Genomic_DNA"/>
</dbReference>
<dbReference type="InterPro" id="IPR014325">
    <property type="entry name" value="RNA_pol_sigma-E_actinobac"/>
</dbReference>
<dbReference type="NCBIfam" id="TIGR02983">
    <property type="entry name" value="SigE-fam_strep"/>
    <property type="match status" value="1"/>
</dbReference>
<dbReference type="GO" id="GO:0003677">
    <property type="term" value="F:DNA binding"/>
    <property type="evidence" value="ECO:0007669"/>
    <property type="project" value="UniProtKB-KW"/>
</dbReference>
<evidence type="ECO:0000256" key="5">
    <source>
        <dbReference type="ARBA" id="ARBA00023163"/>
    </source>
</evidence>
<evidence type="ECO:0000259" key="7">
    <source>
        <dbReference type="Pfam" id="PF08281"/>
    </source>
</evidence>
<dbReference type="Gene3D" id="1.10.10.10">
    <property type="entry name" value="Winged helix-like DNA-binding domain superfamily/Winged helix DNA-binding domain"/>
    <property type="match status" value="1"/>
</dbReference>
<dbReference type="Pfam" id="PF08281">
    <property type="entry name" value="Sigma70_r4_2"/>
    <property type="match status" value="1"/>
</dbReference>
<dbReference type="InterPro" id="IPR013249">
    <property type="entry name" value="RNA_pol_sigma70_r4_t2"/>
</dbReference>
<evidence type="ECO:0000256" key="1">
    <source>
        <dbReference type="ARBA" id="ARBA00010641"/>
    </source>
</evidence>
<dbReference type="CDD" id="cd06171">
    <property type="entry name" value="Sigma70_r4"/>
    <property type="match status" value="1"/>
</dbReference>
<keyword evidence="4" id="KW-0238">DNA-binding</keyword>
<dbReference type="InterPro" id="IPR014284">
    <property type="entry name" value="RNA_pol_sigma-70_dom"/>
</dbReference>
<dbReference type="Gene3D" id="1.10.1740.10">
    <property type="match status" value="1"/>
</dbReference>
<evidence type="ECO:0000256" key="4">
    <source>
        <dbReference type="ARBA" id="ARBA00023125"/>
    </source>
</evidence>
<dbReference type="InterPro" id="IPR013324">
    <property type="entry name" value="RNA_pol_sigma_r3/r4-like"/>
</dbReference>
<keyword evidence="5" id="KW-0804">Transcription</keyword>
<comment type="caution">
    <text evidence="8">The sequence shown here is derived from an EMBL/GenBank/DDBJ whole genome shotgun (WGS) entry which is preliminary data.</text>
</comment>
<evidence type="ECO:0000313" key="8">
    <source>
        <dbReference type="EMBL" id="MBR7825459.1"/>
    </source>
</evidence>
<dbReference type="SUPFAM" id="SSF88659">
    <property type="entry name" value="Sigma3 and sigma4 domains of RNA polymerase sigma factors"/>
    <property type="match status" value="1"/>
</dbReference>
<dbReference type="GO" id="GO:0016987">
    <property type="term" value="F:sigma factor activity"/>
    <property type="evidence" value="ECO:0007669"/>
    <property type="project" value="UniProtKB-KW"/>
</dbReference>
<dbReference type="SUPFAM" id="SSF88946">
    <property type="entry name" value="Sigma2 domain of RNA polymerase sigma factors"/>
    <property type="match status" value="1"/>
</dbReference>
<comment type="similarity">
    <text evidence="1">Belongs to the sigma-70 factor family. ECF subfamily.</text>
</comment>
<dbReference type="InterPro" id="IPR013325">
    <property type="entry name" value="RNA_pol_sigma_r2"/>
</dbReference>
<organism evidence="8 9">
    <name type="scientific">Actinospica acidithermotolerans</name>
    <dbReference type="NCBI Taxonomy" id="2828514"/>
    <lineage>
        <taxon>Bacteria</taxon>
        <taxon>Bacillati</taxon>
        <taxon>Actinomycetota</taxon>
        <taxon>Actinomycetes</taxon>
        <taxon>Catenulisporales</taxon>
        <taxon>Actinospicaceae</taxon>
        <taxon>Actinospica</taxon>
    </lineage>
</organism>
<proteinExistence type="inferred from homology"/>
<evidence type="ECO:0000313" key="9">
    <source>
        <dbReference type="Proteomes" id="UP000676325"/>
    </source>
</evidence>
<accession>A0A941EAE7</accession>
<evidence type="ECO:0000256" key="2">
    <source>
        <dbReference type="ARBA" id="ARBA00023015"/>
    </source>
</evidence>
<gene>
    <name evidence="8" type="ORF">KDK95_04020</name>
</gene>
<reference evidence="8" key="1">
    <citation type="submission" date="2021-04" db="EMBL/GenBank/DDBJ databases">
        <title>Genome based classification of Actinospica acidithermotolerans sp. nov., an actinobacterium isolated from an Indonesian hot spring.</title>
        <authorList>
            <person name="Kusuma A.B."/>
            <person name="Putra K.E."/>
            <person name="Nafisah S."/>
            <person name="Loh J."/>
            <person name="Nouioui I."/>
            <person name="Goodfellow M."/>
        </authorList>
    </citation>
    <scope>NUCLEOTIDE SEQUENCE</scope>
    <source>
        <strain evidence="8">MGRD01-02</strain>
    </source>
</reference>
<dbReference type="Proteomes" id="UP000676325">
    <property type="component" value="Unassembled WGS sequence"/>
</dbReference>
<sequence length="177" mass="19638">MPDELDFDEFYTAGFRRIVGQIYAMTGNLAEAEDSVQEAFARAWQRWGEVRRYGDPEAWIRTVAYRLSISAWRKAVNRRVAHHRAAASPELPGLSPDHLTLVSALRKISPEQRRAIVLHHLVGLTVAEIAGETGSPEGTVKSHLNRGRKALAPLVSEFAEVGAEAPRRSGTDVVGEW</sequence>
<keyword evidence="9" id="KW-1185">Reference proteome</keyword>
<keyword evidence="3" id="KW-0731">Sigma factor</keyword>
<feature type="domain" description="RNA polymerase sigma factor 70 region 4 type 2" evidence="7">
    <location>
        <begin position="101"/>
        <end position="151"/>
    </location>
</feature>
<evidence type="ECO:0000256" key="3">
    <source>
        <dbReference type="ARBA" id="ARBA00023082"/>
    </source>
</evidence>
<dbReference type="InterPro" id="IPR039425">
    <property type="entry name" value="RNA_pol_sigma-70-like"/>
</dbReference>
<name>A0A941EAE7_9ACTN</name>
<keyword evidence="2" id="KW-0805">Transcription regulation</keyword>
<dbReference type="AlphaFoldDB" id="A0A941EAE7"/>
<evidence type="ECO:0000259" key="6">
    <source>
        <dbReference type="Pfam" id="PF04542"/>
    </source>
</evidence>
<dbReference type="PANTHER" id="PTHR43133:SF50">
    <property type="entry name" value="ECF RNA POLYMERASE SIGMA FACTOR SIGM"/>
    <property type="match status" value="1"/>
</dbReference>
<feature type="domain" description="RNA polymerase sigma-70 region 2" evidence="6">
    <location>
        <begin position="16"/>
        <end position="75"/>
    </location>
</feature>
<dbReference type="Pfam" id="PF04542">
    <property type="entry name" value="Sigma70_r2"/>
    <property type="match status" value="1"/>
</dbReference>
<protein>
    <submittedName>
        <fullName evidence="8">SigE family RNA polymerase sigma factor</fullName>
    </submittedName>
</protein>
<dbReference type="NCBIfam" id="TIGR02937">
    <property type="entry name" value="sigma70-ECF"/>
    <property type="match status" value="1"/>
</dbReference>